<protein>
    <recommendedName>
        <fullName evidence="3">Translation elongation factor EFTu/EF1A C-terminal domain-containing protein</fullName>
    </recommendedName>
</protein>
<comment type="caution">
    <text evidence="1">The sequence shown here is derived from an EMBL/GenBank/DDBJ whole genome shotgun (WGS) entry which is preliminary data.</text>
</comment>
<evidence type="ECO:0000313" key="1">
    <source>
        <dbReference type="EMBL" id="GMU05107.1"/>
    </source>
</evidence>
<dbReference type="Gene3D" id="2.40.30.10">
    <property type="entry name" value="Translation factors"/>
    <property type="match status" value="1"/>
</dbReference>
<evidence type="ECO:0008006" key="3">
    <source>
        <dbReference type="Google" id="ProtNLM"/>
    </source>
</evidence>
<organism evidence="1 2">
    <name type="scientific">Corallococcus caeni</name>
    <dbReference type="NCBI Taxonomy" id="3082388"/>
    <lineage>
        <taxon>Bacteria</taxon>
        <taxon>Pseudomonadati</taxon>
        <taxon>Myxococcota</taxon>
        <taxon>Myxococcia</taxon>
        <taxon>Myxococcales</taxon>
        <taxon>Cystobacterineae</taxon>
        <taxon>Myxococcaceae</taxon>
        <taxon>Corallococcus</taxon>
    </lineage>
</organism>
<name>A0ABQ6QMR9_9BACT</name>
<proteinExistence type="predicted"/>
<sequence>MGERLLIRAVVRLLTPEEGGSQGPLGKEFRPSWNIGSRADDGQMALDGGSVTLDDAGPLVPGQEKEAVIEPFLSEPWRHVAQGMEIPMHAGARVIGSAQVLEIVRIQHA</sequence>
<reference evidence="1 2" key="1">
    <citation type="journal article" date="2024" name="Arch. Microbiol.">
        <title>Corallococcus caeni sp. nov., a novel myxobacterium isolated from activated sludge.</title>
        <authorList>
            <person name="Tomita S."/>
            <person name="Nakai R."/>
            <person name="Kuroda K."/>
            <person name="Kurashita H."/>
            <person name="Hatamoto M."/>
            <person name="Yamaguchi T."/>
            <person name="Narihiro T."/>
        </authorList>
    </citation>
    <scope>NUCLEOTIDE SEQUENCE [LARGE SCALE GENOMIC DNA]</scope>
    <source>
        <strain evidence="1 2">NO1</strain>
    </source>
</reference>
<gene>
    <name evidence="1" type="ORF">ASNO1_13590</name>
</gene>
<dbReference type="EMBL" id="BTTX01000001">
    <property type="protein sequence ID" value="GMU05107.1"/>
    <property type="molecule type" value="Genomic_DNA"/>
</dbReference>
<dbReference type="Proteomes" id="UP001342631">
    <property type="component" value="Unassembled WGS sequence"/>
</dbReference>
<evidence type="ECO:0000313" key="2">
    <source>
        <dbReference type="Proteomes" id="UP001342631"/>
    </source>
</evidence>
<accession>A0ABQ6QMR9</accession>
<keyword evidence="2" id="KW-1185">Reference proteome</keyword>